<feature type="compositionally biased region" description="Polar residues" evidence="1">
    <location>
        <begin position="11"/>
        <end position="29"/>
    </location>
</feature>
<evidence type="ECO:0000313" key="2">
    <source>
        <dbReference type="Proteomes" id="UP000887566"/>
    </source>
</evidence>
<evidence type="ECO:0000313" key="3">
    <source>
        <dbReference type="WBParaSite" id="PSAMB.scaffold1865size27129.g15352.t1"/>
    </source>
</evidence>
<proteinExistence type="predicted"/>
<protein>
    <submittedName>
        <fullName evidence="3">Uncharacterized protein</fullName>
    </submittedName>
</protein>
<keyword evidence="2" id="KW-1185">Reference proteome</keyword>
<dbReference type="Proteomes" id="UP000887566">
    <property type="component" value="Unplaced"/>
</dbReference>
<accession>A0A914VE67</accession>
<name>A0A914VE67_9BILA</name>
<organism evidence="2 3">
    <name type="scientific">Plectus sambesii</name>
    <dbReference type="NCBI Taxonomy" id="2011161"/>
    <lineage>
        <taxon>Eukaryota</taxon>
        <taxon>Metazoa</taxon>
        <taxon>Ecdysozoa</taxon>
        <taxon>Nematoda</taxon>
        <taxon>Chromadorea</taxon>
        <taxon>Plectida</taxon>
        <taxon>Plectina</taxon>
        <taxon>Plectoidea</taxon>
        <taxon>Plectidae</taxon>
        <taxon>Plectus</taxon>
    </lineage>
</organism>
<sequence>MRAVRAERSPAAQTNGRIRTAAKRTSSPSPVIARLKWRRLRRIDVVRGRRRPRAAAAAAAVAAAAATTDDRRRPRAALCNEQENQLSQRRKPDQERVTACGETDCRRGRTRSCQARRVQATESRWEIFCARPATTTTM</sequence>
<feature type="region of interest" description="Disordered" evidence="1">
    <location>
        <begin position="64"/>
        <end position="105"/>
    </location>
</feature>
<evidence type="ECO:0000256" key="1">
    <source>
        <dbReference type="SAM" id="MobiDB-lite"/>
    </source>
</evidence>
<feature type="region of interest" description="Disordered" evidence="1">
    <location>
        <begin position="1"/>
        <end position="29"/>
    </location>
</feature>
<dbReference type="AlphaFoldDB" id="A0A914VE67"/>
<dbReference type="WBParaSite" id="PSAMB.scaffold1865size27129.g15352.t1">
    <property type="protein sequence ID" value="PSAMB.scaffold1865size27129.g15352.t1"/>
    <property type="gene ID" value="PSAMB.scaffold1865size27129.g15352"/>
</dbReference>
<reference evidence="3" key="1">
    <citation type="submission" date="2022-11" db="UniProtKB">
        <authorList>
            <consortium name="WormBaseParasite"/>
        </authorList>
    </citation>
    <scope>IDENTIFICATION</scope>
</reference>